<dbReference type="PANTHER" id="PTHR37422:SF13">
    <property type="entry name" value="LIPOPOLYSACCHARIDE BIOSYNTHESIS PROTEIN PA4999-RELATED"/>
    <property type="match status" value="1"/>
</dbReference>
<evidence type="ECO:0000256" key="1">
    <source>
        <dbReference type="ARBA" id="ARBA00004141"/>
    </source>
</evidence>
<feature type="transmembrane region" description="Helical" evidence="5">
    <location>
        <begin position="176"/>
        <end position="195"/>
    </location>
</feature>
<evidence type="ECO:0000256" key="2">
    <source>
        <dbReference type="ARBA" id="ARBA00022692"/>
    </source>
</evidence>
<comment type="caution">
    <text evidence="7">The sequence shown here is derived from an EMBL/GenBank/DDBJ whole genome shotgun (WGS) entry which is preliminary data.</text>
</comment>
<feature type="transmembrane region" description="Helical" evidence="5">
    <location>
        <begin position="21"/>
        <end position="40"/>
    </location>
</feature>
<keyword evidence="7" id="KW-0436">Ligase</keyword>
<feature type="transmembrane region" description="Helical" evidence="5">
    <location>
        <begin position="46"/>
        <end position="73"/>
    </location>
</feature>
<protein>
    <submittedName>
        <fullName evidence="7">O-antigen ligase family protein</fullName>
    </submittedName>
</protein>
<feature type="transmembrane region" description="Helical" evidence="5">
    <location>
        <begin position="441"/>
        <end position="458"/>
    </location>
</feature>
<comment type="subcellular location">
    <subcellularLocation>
        <location evidence="1">Membrane</location>
        <topology evidence="1">Multi-pass membrane protein</topology>
    </subcellularLocation>
</comment>
<reference evidence="7 8" key="1">
    <citation type="submission" date="2020-09" db="EMBL/GenBank/DDBJ databases">
        <authorList>
            <person name="Kim M.K."/>
        </authorList>
    </citation>
    <scope>NUCLEOTIDE SEQUENCE [LARGE SCALE GENOMIC DNA]</scope>
    <source>
        <strain evidence="7 8">BT189</strain>
    </source>
</reference>
<dbReference type="InterPro" id="IPR007016">
    <property type="entry name" value="O-antigen_ligase-rel_domated"/>
</dbReference>
<evidence type="ECO:0000313" key="8">
    <source>
        <dbReference type="Proteomes" id="UP000606003"/>
    </source>
</evidence>
<dbReference type="InterPro" id="IPR051533">
    <property type="entry name" value="WaaL-like"/>
</dbReference>
<feature type="transmembrane region" description="Helical" evidence="5">
    <location>
        <begin position="216"/>
        <end position="237"/>
    </location>
</feature>
<gene>
    <name evidence="7" type="ORF">IC234_00320</name>
</gene>
<feature type="transmembrane region" description="Helical" evidence="5">
    <location>
        <begin position="286"/>
        <end position="306"/>
    </location>
</feature>
<feature type="transmembrane region" description="Helical" evidence="5">
    <location>
        <begin position="249"/>
        <end position="279"/>
    </location>
</feature>
<sequence length="498" mass="55358">MTPSVPNLLSRLRQSFDGPQLLFMAFIGVLLLGGAGAALLSMPALLLPALLAVALLVALVEWRCIYYLLFFLLPFSQEIGLFGGLSMDVPSEPLMLALTGCVGASLLLGAANGLIPRREWLNALVVILALMLLWTAVDSFFSVDSVKSIKYLLAKVWYLTPFLLGTLLMVRRPANAWRFAGFYAAGACLSVLYVVSRHATKGFSFADINWALHPFFRNHVIYATMLALLIPFCWFAQRAATKAGPRLAWRVALGILLFGLLTSYTRASILSLPIAALYFAVMRLRLTRVVLVLVAAATAISVAHIASGDNYMEFAPNYERTIFNGKNFEKHLEATYKLQDVSGMERVYRWVAAARMIAEKPLVGSGAATFYPEYKRYTVKSFRTYVSDNPEKSTTHNYFLLQLAEQGIPGFLLFVIFIATALLKAERLYHRSQQQPEVRRVVLAATLSLVVIVFHLTLNELVEVDKIGPVFFICIALLIRSESWLAEAEDDKQPALRA</sequence>
<feature type="transmembrane region" description="Helical" evidence="5">
    <location>
        <begin position="121"/>
        <end position="140"/>
    </location>
</feature>
<accession>A0ABR8JNR2</accession>
<dbReference type="Proteomes" id="UP000606003">
    <property type="component" value="Unassembled WGS sequence"/>
</dbReference>
<keyword evidence="2 5" id="KW-0812">Transmembrane</keyword>
<dbReference type="EMBL" id="JACXAC010000001">
    <property type="protein sequence ID" value="MBD2720553.1"/>
    <property type="molecule type" value="Genomic_DNA"/>
</dbReference>
<proteinExistence type="predicted"/>
<keyword evidence="8" id="KW-1185">Reference proteome</keyword>
<name>A0ABR8JNR2_9BACT</name>
<feature type="transmembrane region" description="Helical" evidence="5">
    <location>
        <begin position="94"/>
        <end position="115"/>
    </location>
</feature>
<keyword evidence="4 5" id="KW-0472">Membrane</keyword>
<organism evidence="7 8">
    <name type="scientific">Hymenobacter armeniacus</name>
    <dbReference type="NCBI Taxonomy" id="2771358"/>
    <lineage>
        <taxon>Bacteria</taxon>
        <taxon>Pseudomonadati</taxon>
        <taxon>Bacteroidota</taxon>
        <taxon>Cytophagia</taxon>
        <taxon>Cytophagales</taxon>
        <taxon>Hymenobacteraceae</taxon>
        <taxon>Hymenobacter</taxon>
    </lineage>
</organism>
<evidence type="ECO:0000256" key="3">
    <source>
        <dbReference type="ARBA" id="ARBA00022989"/>
    </source>
</evidence>
<evidence type="ECO:0000256" key="5">
    <source>
        <dbReference type="SAM" id="Phobius"/>
    </source>
</evidence>
<dbReference type="PANTHER" id="PTHR37422">
    <property type="entry name" value="TEICHURONIC ACID BIOSYNTHESIS PROTEIN TUAE"/>
    <property type="match status" value="1"/>
</dbReference>
<feature type="domain" description="O-antigen ligase-related" evidence="6">
    <location>
        <begin position="252"/>
        <end position="415"/>
    </location>
</feature>
<evidence type="ECO:0000313" key="7">
    <source>
        <dbReference type="EMBL" id="MBD2720553.1"/>
    </source>
</evidence>
<evidence type="ECO:0000256" key="4">
    <source>
        <dbReference type="ARBA" id="ARBA00023136"/>
    </source>
</evidence>
<evidence type="ECO:0000259" key="6">
    <source>
        <dbReference type="Pfam" id="PF04932"/>
    </source>
</evidence>
<feature type="transmembrane region" description="Helical" evidence="5">
    <location>
        <begin position="408"/>
        <end position="429"/>
    </location>
</feature>
<dbReference type="Pfam" id="PF04932">
    <property type="entry name" value="Wzy_C"/>
    <property type="match status" value="1"/>
</dbReference>
<keyword evidence="3 5" id="KW-1133">Transmembrane helix</keyword>
<dbReference type="GO" id="GO:0016874">
    <property type="term" value="F:ligase activity"/>
    <property type="evidence" value="ECO:0007669"/>
    <property type="project" value="UniProtKB-KW"/>
</dbReference>